<comment type="caution">
    <text evidence="11">The sequence shown here is derived from an EMBL/GenBank/DDBJ whole genome shotgun (WGS) entry which is preliminary data.</text>
</comment>
<reference evidence="11" key="2">
    <citation type="submission" date="2023-06" db="EMBL/GenBank/DDBJ databases">
        <authorList>
            <consortium name="Lawrence Berkeley National Laboratory"/>
            <person name="Haridas S."/>
            <person name="Hensen N."/>
            <person name="Bonometti L."/>
            <person name="Westerberg I."/>
            <person name="Brannstrom I.O."/>
            <person name="Guillou S."/>
            <person name="Cros-Aarteil S."/>
            <person name="Calhoun S."/>
            <person name="Kuo A."/>
            <person name="Mondo S."/>
            <person name="Pangilinan J."/>
            <person name="Riley R."/>
            <person name="Labutti K."/>
            <person name="Andreopoulos B."/>
            <person name="Lipzen A."/>
            <person name="Chen C."/>
            <person name="Yanf M."/>
            <person name="Daum C."/>
            <person name="Ng V."/>
            <person name="Clum A."/>
            <person name="Steindorff A."/>
            <person name="Ohm R."/>
            <person name="Martin F."/>
            <person name="Silar P."/>
            <person name="Natvig D."/>
            <person name="Lalanne C."/>
            <person name="Gautier V."/>
            <person name="Ament-Velasquez S.L."/>
            <person name="Kruys A."/>
            <person name="Hutchinson M.I."/>
            <person name="Powell A.J."/>
            <person name="Barry K."/>
            <person name="Miller A.N."/>
            <person name="Grigoriev I.V."/>
            <person name="Debuchy R."/>
            <person name="Gladieux P."/>
            <person name="Thoren M.H."/>
            <person name="Johannesson H."/>
        </authorList>
    </citation>
    <scope>NUCLEOTIDE SEQUENCE</scope>
    <source>
        <strain evidence="11">CBS 955.72</strain>
    </source>
</reference>
<evidence type="ECO:0000256" key="5">
    <source>
        <dbReference type="ARBA" id="ARBA00022777"/>
    </source>
</evidence>
<evidence type="ECO:0000256" key="9">
    <source>
        <dbReference type="PROSITE-ProRule" id="PRU10141"/>
    </source>
</evidence>
<evidence type="ECO:0000256" key="1">
    <source>
        <dbReference type="ARBA" id="ARBA00012513"/>
    </source>
</evidence>
<dbReference type="Gene3D" id="3.30.200.20">
    <property type="entry name" value="Phosphorylase Kinase, domain 1"/>
    <property type="match status" value="1"/>
</dbReference>
<dbReference type="GO" id="GO:0006356">
    <property type="term" value="P:regulation of transcription by RNA polymerase I"/>
    <property type="evidence" value="ECO:0007669"/>
    <property type="project" value="TreeGrafter"/>
</dbReference>
<evidence type="ECO:0000313" key="11">
    <source>
        <dbReference type="EMBL" id="KAK3362682.1"/>
    </source>
</evidence>
<comment type="catalytic activity">
    <reaction evidence="7">
        <text>L-threonyl-[protein] + ATP = O-phospho-L-threonyl-[protein] + ADP + H(+)</text>
        <dbReference type="Rhea" id="RHEA:46608"/>
        <dbReference type="Rhea" id="RHEA-COMP:11060"/>
        <dbReference type="Rhea" id="RHEA-COMP:11605"/>
        <dbReference type="ChEBI" id="CHEBI:15378"/>
        <dbReference type="ChEBI" id="CHEBI:30013"/>
        <dbReference type="ChEBI" id="CHEBI:30616"/>
        <dbReference type="ChEBI" id="CHEBI:61977"/>
        <dbReference type="ChEBI" id="CHEBI:456216"/>
        <dbReference type="EC" id="2.7.11.1"/>
    </reaction>
</comment>
<keyword evidence="6 9" id="KW-0067">ATP-binding</keyword>
<dbReference type="Gene3D" id="1.10.510.10">
    <property type="entry name" value="Transferase(Phosphotransferase) domain 1"/>
    <property type="match status" value="1"/>
</dbReference>
<protein>
    <recommendedName>
        <fullName evidence="1">non-specific serine/threonine protein kinase</fullName>
        <ecNumber evidence="1">2.7.11.1</ecNumber>
    </recommendedName>
</protein>
<evidence type="ECO:0000259" key="10">
    <source>
        <dbReference type="PROSITE" id="PS50011"/>
    </source>
</evidence>
<dbReference type="AlphaFoldDB" id="A0AAJ0HU29"/>
<dbReference type="InterPro" id="IPR017441">
    <property type="entry name" value="Protein_kinase_ATP_BS"/>
</dbReference>
<dbReference type="FunFam" id="1.10.510.10:FF:000059">
    <property type="entry name" value="Casein kinase II subunit alpha"/>
    <property type="match status" value="1"/>
</dbReference>
<feature type="binding site" evidence="9">
    <location>
        <position position="61"/>
    </location>
    <ligand>
        <name>ATP</name>
        <dbReference type="ChEBI" id="CHEBI:30616"/>
    </ligand>
</feature>
<keyword evidence="12" id="KW-1185">Reference proteome</keyword>
<dbReference type="PANTHER" id="PTHR24054:SF0">
    <property type="entry name" value="CASEIN KINASE II SUBUNIT ALPHA"/>
    <property type="match status" value="1"/>
</dbReference>
<evidence type="ECO:0000313" key="12">
    <source>
        <dbReference type="Proteomes" id="UP001275084"/>
    </source>
</evidence>
<dbReference type="GO" id="GO:0005829">
    <property type="term" value="C:cytosol"/>
    <property type="evidence" value="ECO:0007669"/>
    <property type="project" value="TreeGrafter"/>
</dbReference>
<evidence type="ECO:0000256" key="2">
    <source>
        <dbReference type="ARBA" id="ARBA00022527"/>
    </source>
</evidence>
<dbReference type="GO" id="GO:0005956">
    <property type="term" value="C:protein kinase CK2 complex"/>
    <property type="evidence" value="ECO:0007669"/>
    <property type="project" value="TreeGrafter"/>
</dbReference>
<accession>A0AAJ0HU29</accession>
<dbReference type="PANTHER" id="PTHR24054">
    <property type="entry name" value="CASEIN KINASE II SUBUNIT ALPHA"/>
    <property type="match status" value="1"/>
</dbReference>
<reference evidence="11" key="1">
    <citation type="journal article" date="2023" name="Mol. Phylogenet. Evol.">
        <title>Genome-scale phylogeny and comparative genomics of the fungal order Sordariales.</title>
        <authorList>
            <person name="Hensen N."/>
            <person name="Bonometti L."/>
            <person name="Westerberg I."/>
            <person name="Brannstrom I.O."/>
            <person name="Guillou S."/>
            <person name="Cros-Aarteil S."/>
            <person name="Calhoun S."/>
            <person name="Haridas S."/>
            <person name="Kuo A."/>
            <person name="Mondo S."/>
            <person name="Pangilinan J."/>
            <person name="Riley R."/>
            <person name="LaButti K."/>
            <person name="Andreopoulos B."/>
            <person name="Lipzen A."/>
            <person name="Chen C."/>
            <person name="Yan M."/>
            <person name="Daum C."/>
            <person name="Ng V."/>
            <person name="Clum A."/>
            <person name="Steindorff A."/>
            <person name="Ohm R.A."/>
            <person name="Martin F."/>
            <person name="Silar P."/>
            <person name="Natvig D.O."/>
            <person name="Lalanne C."/>
            <person name="Gautier V."/>
            <person name="Ament-Velasquez S.L."/>
            <person name="Kruys A."/>
            <person name="Hutchinson M.I."/>
            <person name="Powell A.J."/>
            <person name="Barry K."/>
            <person name="Miller A.N."/>
            <person name="Grigoriev I.V."/>
            <person name="Debuchy R."/>
            <person name="Gladieux P."/>
            <person name="Hiltunen Thoren M."/>
            <person name="Johannesson H."/>
        </authorList>
    </citation>
    <scope>NUCLEOTIDE SEQUENCE</scope>
    <source>
        <strain evidence="11">CBS 955.72</strain>
    </source>
</reference>
<keyword evidence="4 9" id="KW-0547">Nucleotide-binding</keyword>
<dbReference type="GO" id="GO:0005634">
    <property type="term" value="C:nucleus"/>
    <property type="evidence" value="ECO:0007669"/>
    <property type="project" value="TreeGrafter"/>
</dbReference>
<dbReference type="Proteomes" id="UP001275084">
    <property type="component" value="Unassembled WGS sequence"/>
</dbReference>
<dbReference type="CDD" id="cd14132">
    <property type="entry name" value="STKc_CK2_alpha"/>
    <property type="match status" value="1"/>
</dbReference>
<dbReference type="Pfam" id="PF00069">
    <property type="entry name" value="Pkinase"/>
    <property type="match status" value="1"/>
</dbReference>
<sequence>MARVYAEVNQNMPRAYWDYDSVNISWGVLENYEVVRKIGRGKYSEVFEGINVVNYQKCVIKVLKPVKKKKIKREIKILQNLAGGPNVVALLDVVRDGQVRTLPPIPPVLTNHGGVSLPTSKTPSLIFEYVNNTDFRSLYPKFNDIDVRYYIFELLKALDYCHSKGIMHRDLRLIDWGLAEFYHPGTEYNVRVASRYFKGPELLVDFQEYDYSLDMWSLGAMFASMIFRKEPFFHGNSNSDQLVKIAKVLGTDDLFDYLDKYEIELDAQYDDILGRFPKKPWHSFVNSENQRFVSNEAIDFLDKLLRYDHAERLTAKEAMAHPYFAPIRDEATLQQYLASGAGNS</sequence>
<dbReference type="InterPro" id="IPR011009">
    <property type="entry name" value="Kinase-like_dom_sf"/>
</dbReference>
<evidence type="ECO:0000256" key="7">
    <source>
        <dbReference type="ARBA" id="ARBA00047899"/>
    </source>
</evidence>
<name>A0AAJ0HU29_9PEZI</name>
<dbReference type="InterPro" id="IPR045216">
    <property type="entry name" value="CK2_alpha"/>
</dbReference>
<proteinExistence type="predicted"/>
<dbReference type="EC" id="2.7.11.1" evidence="1"/>
<keyword evidence="5 11" id="KW-0418">Kinase</keyword>
<evidence type="ECO:0000256" key="6">
    <source>
        <dbReference type="ARBA" id="ARBA00022840"/>
    </source>
</evidence>
<gene>
    <name evidence="11" type="ORF">B0T25DRAFT_561747</name>
</gene>
<dbReference type="EMBL" id="JAUIQD010000001">
    <property type="protein sequence ID" value="KAK3362682.1"/>
    <property type="molecule type" value="Genomic_DNA"/>
</dbReference>
<keyword evidence="3" id="KW-0808">Transferase</keyword>
<dbReference type="SUPFAM" id="SSF56112">
    <property type="entry name" value="Protein kinase-like (PK-like)"/>
    <property type="match status" value="1"/>
</dbReference>
<dbReference type="PROSITE" id="PS50011">
    <property type="entry name" value="PROTEIN_KINASE_DOM"/>
    <property type="match status" value="1"/>
</dbReference>
<feature type="domain" description="Protein kinase" evidence="10">
    <location>
        <begin position="32"/>
        <end position="324"/>
    </location>
</feature>
<comment type="catalytic activity">
    <reaction evidence="8">
        <text>L-seryl-[protein] + ATP = O-phospho-L-seryl-[protein] + ADP + H(+)</text>
        <dbReference type="Rhea" id="RHEA:17989"/>
        <dbReference type="Rhea" id="RHEA-COMP:9863"/>
        <dbReference type="Rhea" id="RHEA-COMP:11604"/>
        <dbReference type="ChEBI" id="CHEBI:15378"/>
        <dbReference type="ChEBI" id="CHEBI:29999"/>
        <dbReference type="ChEBI" id="CHEBI:30616"/>
        <dbReference type="ChEBI" id="CHEBI:83421"/>
        <dbReference type="ChEBI" id="CHEBI:456216"/>
        <dbReference type="EC" id="2.7.11.1"/>
    </reaction>
</comment>
<dbReference type="GO" id="GO:0004674">
    <property type="term" value="F:protein serine/threonine kinase activity"/>
    <property type="evidence" value="ECO:0007669"/>
    <property type="project" value="UniProtKB-KW"/>
</dbReference>
<dbReference type="FunFam" id="3.30.200.20:FF:000088">
    <property type="entry name" value="Casein kinase II subunit alpha"/>
    <property type="match status" value="1"/>
</dbReference>
<dbReference type="PROSITE" id="PS00107">
    <property type="entry name" value="PROTEIN_KINASE_ATP"/>
    <property type="match status" value="1"/>
</dbReference>
<keyword evidence="2" id="KW-0723">Serine/threonine-protein kinase</keyword>
<dbReference type="GO" id="GO:0005524">
    <property type="term" value="F:ATP binding"/>
    <property type="evidence" value="ECO:0007669"/>
    <property type="project" value="UniProtKB-UniRule"/>
</dbReference>
<evidence type="ECO:0000256" key="3">
    <source>
        <dbReference type="ARBA" id="ARBA00022679"/>
    </source>
</evidence>
<dbReference type="GO" id="GO:0006359">
    <property type="term" value="P:regulation of transcription by RNA polymerase III"/>
    <property type="evidence" value="ECO:0007669"/>
    <property type="project" value="TreeGrafter"/>
</dbReference>
<organism evidence="11 12">
    <name type="scientific">Lasiosphaeria hispida</name>
    <dbReference type="NCBI Taxonomy" id="260671"/>
    <lineage>
        <taxon>Eukaryota</taxon>
        <taxon>Fungi</taxon>
        <taxon>Dikarya</taxon>
        <taxon>Ascomycota</taxon>
        <taxon>Pezizomycotina</taxon>
        <taxon>Sordariomycetes</taxon>
        <taxon>Sordariomycetidae</taxon>
        <taxon>Sordariales</taxon>
        <taxon>Lasiosphaeriaceae</taxon>
        <taxon>Lasiosphaeria</taxon>
    </lineage>
</organism>
<evidence type="ECO:0000256" key="4">
    <source>
        <dbReference type="ARBA" id="ARBA00022741"/>
    </source>
</evidence>
<dbReference type="InterPro" id="IPR000719">
    <property type="entry name" value="Prot_kinase_dom"/>
</dbReference>
<dbReference type="GO" id="GO:0051726">
    <property type="term" value="P:regulation of cell cycle"/>
    <property type="evidence" value="ECO:0007669"/>
    <property type="project" value="TreeGrafter"/>
</dbReference>
<evidence type="ECO:0000256" key="8">
    <source>
        <dbReference type="ARBA" id="ARBA00048679"/>
    </source>
</evidence>
<dbReference type="GO" id="GO:0006974">
    <property type="term" value="P:DNA damage response"/>
    <property type="evidence" value="ECO:0007669"/>
    <property type="project" value="TreeGrafter"/>
</dbReference>